<sequence>MNNVIKHFIEYSLRHLPLLIGLTLINLFTAPNHLWVLWVALFTFIGFFNEVSFTGKNKASKRDDNDTW</sequence>
<reference evidence="2 3" key="1">
    <citation type="submission" date="2023-12" db="EMBL/GenBank/DDBJ databases">
        <title>Friends and Foes: Symbiotic and Algicidal bacterial influence on Karenia brevis blooms.</title>
        <authorList>
            <person name="Fei C."/>
            <person name="Mohamed A.R."/>
            <person name="Booker A."/>
            <person name="Arshad M."/>
            <person name="Klass S."/>
            <person name="Ahn S."/>
            <person name="Gilbert P.M."/>
            <person name="Heil C.A."/>
            <person name="Martinez J.M."/>
            <person name="Amin S.A."/>
        </authorList>
    </citation>
    <scope>NUCLEOTIDE SEQUENCE [LARGE SCALE GENOMIC DNA]</scope>
    <source>
        <strain evidence="2 3">CE15</strain>
    </source>
</reference>
<name>A0ABU8EVT4_9GAMM</name>
<keyword evidence="3" id="KW-1185">Reference proteome</keyword>
<protein>
    <submittedName>
        <fullName evidence="2">XRE family transcriptional regulator</fullName>
    </submittedName>
</protein>
<proteinExistence type="predicted"/>
<feature type="transmembrane region" description="Helical" evidence="1">
    <location>
        <begin position="35"/>
        <end position="53"/>
    </location>
</feature>
<evidence type="ECO:0000256" key="1">
    <source>
        <dbReference type="SAM" id="Phobius"/>
    </source>
</evidence>
<keyword evidence="1" id="KW-1133">Transmembrane helix</keyword>
<keyword evidence="1" id="KW-0472">Membrane</keyword>
<organism evidence="2 3">
    <name type="scientific">Pseudoalteromonas spongiae</name>
    <dbReference type="NCBI Taxonomy" id="298657"/>
    <lineage>
        <taxon>Bacteria</taxon>
        <taxon>Pseudomonadati</taxon>
        <taxon>Pseudomonadota</taxon>
        <taxon>Gammaproteobacteria</taxon>
        <taxon>Alteromonadales</taxon>
        <taxon>Pseudoalteromonadaceae</taxon>
        <taxon>Pseudoalteromonas</taxon>
    </lineage>
</organism>
<evidence type="ECO:0000313" key="2">
    <source>
        <dbReference type="EMBL" id="MEI4551086.1"/>
    </source>
</evidence>
<keyword evidence="1" id="KW-0812">Transmembrane</keyword>
<gene>
    <name evidence="2" type="ORF">WAE96_15545</name>
</gene>
<comment type="caution">
    <text evidence="2">The sequence shown here is derived from an EMBL/GenBank/DDBJ whole genome shotgun (WGS) entry which is preliminary data.</text>
</comment>
<feature type="transmembrane region" description="Helical" evidence="1">
    <location>
        <begin position="12"/>
        <end position="29"/>
    </location>
</feature>
<evidence type="ECO:0000313" key="3">
    <source>
        <dbReference type="Proteomes" id="UP001382455"/>
    </source>
</evidence>
<dbReference type="EMBL" id="JBAWKS010000002">
    <property type="protein sequence ID" value="MEI4551086.1"/>
    <property type="molecule type" value="Genomic_DNA"/>
</dbReference>
<accession>A0ABU8EVT4</accession>
<dbReference type="RefSeq" id="WP_054979605.1">
    <property type="nucleotide sequence ID" value="NZ_JBAWKS010000002.1"/>
</dbReference>
<dbReference type="Proteomes" id="UP001382455">
    <property type="component" value="Unassembled WGS sequence"/>
</dbReference>